<feature type="region of interest" description="Disordered" evidence="5">
    <location>
        <begin position="449"/>
        <end position="472"/>
    </location>
</feature>
<organism evidence="8 9">
    <name type="scientific">Phytohabitans suffuscus</name>
    <dbReference type="NCBI Taxonomy" id="624315"/>
    <lineage>
        <taxon>Bacteria</taxon>
        <taxon>Bacillati</taxon>
        <taxon>Actinomycetota</taxon>
        <taxon>Actinomycetes</taxon>
        <taxon>Micromonosporales</taxon>
        <taxon>Micromonosporaceae</taxon>
    </lineage>
</organism>
<evidence type="ECO:0000313" key="8">
    <source>
        <dbReference type="EMBL" id="BCB87353.1"/>
    </source>
</evidence>
<feature type="transmembrane region" description="Helical" evidence="6">
    <location>
        <begin position="420"/>
        <end position="440"/>
    </location>
</feature>
<dbReference type="KEGG" id="psuu:Psuf_046660"/>
<reference evidence="8 9" key="1">
    <citation type="submission" date="2020-03" db="EMBL/GenBank/DDBJ databases">
        <title>Whole genome shotgun sequence of Phytohabitans suffuscus NBRC 105367.</title>
        <authorList>
            <person name="Komaki H."/>
            <person name="Tamura T."/>
        </authorList>
    </citation>
    <scope>NUCLEOTIDE SEQUENCE [LARGE SCALE GENOMIC DNA]</scope>
    <source>
        <strain evidence="8 9">NBRC 105367</strain>
    </source>
</reference>
<evidence type="ECO:0000313" key="9">
    <source>
        <dbReference type="Proteomes" id="UP000503011"/>
    </source>
</evidence>
<name>A0A6F8YMR6_9ACTN</name>
<evidence type="ECO:0000259" key="7">
    <source>
        <dbReference type="Pfam" id="PF04932"/>
    </source>
</evidence>
<feature type="transmembrane region" description="Helical" evidence="6">
    <location>
        <begin position="55"/>
        <end position="75"/>
    </location>
</feature>
<evidence type="ECO:0000256" key="4">
    <source>
        <dbReference type="ARBA" id="ARBA00023136"/>
    </source>
</evidence>
<feature type="transmembrane region" description="Helical" evidence="6">
    <location>
        <begin position="258"/>
        <end position="275"/>
    </location>
</feature>
<comment type="subcellular location">
    <subcellularLocation>
        <location evidence="1">Membrane</location>
        <topology evidence="1">Multi-pass membrane protein</topology>
    </subcellularLocation>
</comment>
<gene>
    <name evidence="8" type="ORF">Psuf_046660</name>
</gene>
<feature type="transmembrane region" description="Helical" evidence="6">
    <location>
        <begin position="282"/>
        <end position="307"/>
    </location>
</feature>
<feature type="transmembrane region" description="Helical" evidence="6">
    <location>
        <begin position="234"/>
        <end position="252"/>
    </location>
</feature>
<evidence type="ECO:0000256" key="2">
    <source>
        <dbReference type="ARBA" id="ARBA00022692"/>
    </source>
</evidence>
<dbReference type="PANTHER" id="PTHR37422:SF13">
    <property type="entry name" value="LIPOPOLYSACCHARIDE BIOSYNTHESIS PROTEIN PA4999-RELATED"/>
    <property type="match status" value="1"/>
</dbReference>
<evidence type="ECO:0000256" key="6">
    <source>
        <dbReference type="SAM" id="Phobius"/>
    </source>
</evidence>
<keyword evidence="3 6" id="KW-1133">Transmembrane helix</keyword>
<feature type="transmembrane region" description="Helical" evidence="6">
    <location>
        <begin position="355"/>
        <end position="384"/>
    </location>
</feature>
<feature type="transmembrane region" description="Helical" evidence="6">
    <location>
        <begin position="121"/>
        <end position="140"/>
    </location>
</feature>
<keyword evidence="2 6" id="KW-0812">Transmembrane</keyword>
<feature type="domain" description="O-antigen ligase-related" evidence="7">
    <location>
        <begin position="242"/>
        <end position="370"/>
    </location>
</feature>
<dbReference type="Pfam" id="PF04932">
    <property type="entry name" value="Wzy_C"/>
    <property type="match status" value="1"/>
</dbReference>
<dbReference type="InterPro" id="IPR051533">
    <property type="entry name" value="WaaL-like"/>
</dbReference>
<dbReference type="Proteomes" id="UP000503011">
    <property type="component" value="Chromosome"/>
</dbReference>
<feature type="transmembrane region" description="Helical" evidence="6">
    <location>
        <begin position="87"/>
        <end position="109"/>
    </location>
</feature>
<feature type="transmembrane region" description="Helical" evidence="6">
    <location>
        <begin position="206"/>
        <end position="227"/>
    </location>
</feature>
<dbReference type="AlphaFoldDB" id="A0A6F8YMR6"/>
<evidence type="ECO:0000256" key="1">
    <source>
        <dbReference type="ARBA" id="ARBA00004141"/>
    </source>
</evidence>
<accession>A0A6F8YMR6</accession>
<evidence type="ECO:0000256" key="3">
    <source>
        <dbReference type="ARBA" id="ARBA00022989"/>
    </source>
</evidence>
<dbReference type="InterPro" id="IPR007016">
    <property type="entry name" value="O-antigen_ligase-rel_domated"/>
</dbReference>
<dbReference type="GO" id="GO:0016020">
    <property type="term" value="C:membrane"/>
    <property type="evidence" value="ECO:0007669"/>
    <property type="project" value="UniProtKB-SubCell"/>
</dbReference>
<feature type="transmembrane region" description="Helical" evidence="6">
    <location>
        <begin position="152"/>
        <end position="177"/>
    </location>
</feature>
<proteinExistence type="predicted"/>
<protein>
    <submittedName>
        <fullName evidence="8">O-antigen polymerase</fullName>
    </submittedName>
</protein>
<feature type="transmembrane region" description="Helical" evidence="6">
    <location>
        <begin position="396"/>
        <end position="414"/>
    </location>
</feature>
<sequence>MTVSTVDLDPSLVDTGTYTSRQRRHLIDVSFLISLLALLALMLPAGLVLPQFSDLGRPATLMGLALFLVWLLARAHPRLATRGPQPMRWAVAAYLTSFMISYAAGLYRSMPSIEASGADRAMLACLAFLGPMVAFADGVPNRQRLDSVIQTMVFAASGMAFIGILQATMGIDLAAYIKVPGLINLSDYGGGIPEAGSSRSGVASTAAHYIEFGALMAMILPFGVHMARFAERGIARQASAVATVLILAAIPMTVSRTGTLALLVTLIVMIPFWNWRMRYNLGLPFLALMAALAVIRPGLLGSVTGLFSNWGNDPSVQGRKDDYEIVGYFFSQRPWFGRGQGTFIPSVYTFLDNQWLGHVVSGGIVGVATLAGLHLTAIVLAVMAFRRSTKPADRHLCGCLITVQLVAIVVEGTFDALSFTTFVAVLSVVTGCAGALWRLLHPSRQIRTQGPGAVQHDRGGEPVPAPKTSVKA</sequence>
<reference evidence="8 9" key="2">
    <citation type="submission" date="2020-03" db="EMBL/GenBank/DDBJ databases">
        <authorList>
            <person name="Ichikawa N."/>
            <person name="Kimura A."/>
            <person name="Kitahashi Y."/>
            <person name="Uohara A."/>
        </authorList>
    </citation>
    <scope>NUCLEOTIDE SEQUENCE [LARGE SCALE GENOMIC DNA]</scope>
    <source>
        <strain evidence="8 9">NBRC 105367</strain>
    </source>
</reference>
<feature type="transmembrane region" description="Helical" evidence="6">
    <location>
        <begin position="29"/>
        <end position="49"/>
    </location>
</feature>
<keyword evidence="9" id="KW-1185">Reference proteome</keyword>
<dbReference type="PANTHER" id="PTHR37422">
    <property type="entry name" value="TEICHURONIC ACID BIOSYNTHESIS PROTEIN TUAE"/>
    <property type="match status" value="1"/>
</dbReference>
<dbReference type="EMBL" id="AP022871">
    <property type="protein sequence ID" value="BCB87353.1"/>
    <property type="molecule type" value="Genomic_DNA"/>
</dbReference>
<keyword evidence="4 6" id="KW-0472">Membrane</keyword>
<evidence type="ECO:0000256" key="5">
    <source>
        <dbReference type="SAM" id="MobiDB-lite"/>
    </source>
</evidence>